<feature type="transmembrane region" description="Helical" evidence="1">
    <location>
        <begin position="109"/>
        <end position="128"/>
    </location>
</feature>
<accession>A0A327JPH5</accession>
<dbReference type="EMBL" id="NPEV01000018">
    <property type="protein sequence ID" value="RAI27486.1"/>
    <property type="molecule type" value="Genomic_DNA"/>
</dbReference>
<keyword evidence="3" id="KW-1185">Reference proteome</keyword>
<name>A0A327JPH5_9HYPH</name>
<reference evidence="2 3" key="1">
    <citation type="submission" date="2017-07" db="EMBL/GenBank/DDBJ databases">
        <title>Draft Genome Sequences of Select Purple Nonsulfur Bacteria.</title>
        <authorList>
            <person name="Lasarre B."/>
            <person name="Mckinlay J.B."/>
        </authorList>
    </citation>
    <scope>NUCLEOTIDE SEQUENCE [LARGE SCALE GENOMIC DNA]</scope>
    <source>
        <strain evidence="2 3">DSM 11290</strain>
    </source>
</reference>
<dbReference type="AlphaFoldDB" id="A0A327JPH5"/>
<proteinExistence type="predicted"/>
<feature type="transmembrane region" description="Helical" evidence="1">
    <location>
        <begin position="53"/>
        <end position="73"/>
    </location>
</feature>
<comment type="caution">
    <text evidence="2">The sequence shown here is derived from an EMBL/GenBank/DDBJ whole genome shotgun (WGS) entry which is preliminary data.</text>
</comment>
<evidence type="ECO:0000313" key="3">
    <source>
        <dbReference type="Proteomes" id="UP000249299"/>
    </source>
</evidence>
<dbReference type="Proteomes" id="UP000249299">
    <property type="component" value="Unassembled WGS sequence"/>
</dbReference>
<feature type="transmembrane region" description="Helical" evidence="1">
    <location>
        <begin position="85"/>
        <end position="104"/>
    </location>
</feature>
<protein>
    <submittedName>
        <fullName evidence="2">Uncharacterized protein</fullName>
    </submittedName>
</protein>
<gene>
    <name evidence="2" type="ORF">CH339_10375</name>
</gene>
<keyword evidence="1" id="KW-0472">Membrane</keyword>
<sequence length="225" mass="24765">MAVAAASIIYILIGVEDHTWAAEAAAAAENAGYFINLFAFVVILSAREYSRIVVNLIFSLLMLAFTLLGVMDAFPGTGDRYGNHWADATAWIGLFNYLVIGAALPKQGWIALAAFASAFPVVTIAAYLELTTPLAKEFAAIDHQTACMFRITKPAWNVINTSRIYAFSEVDLGYFIGEHSPRVAKVQGEGVYLWRYGAREFSKSYRDVGLFSDLVRRCAAERGNR</sequence>
<keyword evidence="1" id="KW-0812">Transmembrane</keyword>
<organism evidence="2 3">
    <name type="scientific">Rhodobium orientis</name>
    <dbReference type="NCBI Taxonomy" id="34017"/>
    <lineage>
        <taxon>Bacteria</taxon>
        <taxon>Pseudomonadati</taxon>
        <taxon>Pseudomonadota</taxon>
        <taxon>Alphaproteobacteria</taxon>
        <taxon>Hyphomicrobiales</taxon>
        <taxon>Rhodobiaceae</taxon>
        <taxon>Rhodobium</taxon>
    </lineage>
</organism>
<keyword evidence="1" id="KW-1133">Transmembrane helix</keyword>
<evidence type="ECO:0000256" key="1">
    <source>
        <dbReference type="SAM" id="Phobius"/>
    </source>
</evidence>
<evidence type="ECO:0000313" key="2">
    <source>
        <dbReference type="EMBL" id="RAI27486.1"/>
    </source>
</evidence>
<feature type="transmembrane region" description="Helical" evidence="1">
    <location>
        <begin position="31"/>
        <end position="46"/>
    </location>
</feature>